<evidence type="ECO:0000256" key="7">
    <source>
        <dbReference type="ARBA" id="ARBA00023187"/>
    </source>
</evidence>
<dbReference type="GO" id="GO:0003724">
    <property type="term" value="F:RNA helicase activity"/>
    <property type="evidence" value="ECO:0007669"/>
    <property type="project" value="UniProtKB-EC"/>
</dbReference>
<dbReference type="CDD" id="cd18791">
    <property type="entry name" value="SF2_C_RHA"/>
    <property type="match status" value="1"/>
</dbReference>
<dbReference type="CDD" id="cd17978">
    <property type="entry name" value="DEXHc_DHX33"/>
    <property type="match status" value="1"/>
</dbReference>
<keyword evidence="6" id="KW-0067">ATP-binding</keyword>
<feature type="compositionally biased region" description="Polar residues" evidence="9">
    <location>
        <begin position="1"/>
        <end position="10"/>
    </location>
</feature>
<dbReference type="EC" id="3.6.4.13" evidence="1"/>
<dbReference type="GO" id="GO:0005730">
    <property type="term" value="C:nucleolus"/>
    <property type="evidence" value="ECO:0007669"/>
    <property type="project" value="UniProtKB-ARBA"/>
</dbReference>
<dbReference type="PROSITE" id="PS00690">
    <property type="entry name" value="DEAH_ATP_HELICASE"/>
    <property type="match status" value="1"/>
</dbReference>
<keyword evidence="4" id="KW-0378">Hydrolase</keyword>
<dbReference type="GO" id="GO:0005524">
    <property type="term" value="F:ATP binding"/>
    <property type="evidence" value="ECO:0007669"/>
    <property type="project" value="UniProtKB-KW"/>
</dbReference>
<evidence type="ECO:0000313" key="12">
    <source>
        <dbReference type="EMBL" id="KAJ3175848.1"/>
    </source>
</evidence>
<protein>
    <recommendedName>
        <fullName evidence="1">RNA helicase</fullName>
        <ecNumber evidence="1">3.6.4.13</ecNumber>
    </recommendedName>
</protein>
<dbReference type="Pfam" id="PF04408">
    <property type="entry name" value="WHD_HA2"/>
    <property type="match status" value="1"/>
</dbReference>
<dbReference type="FunFam" id="3.40.50.300:FF:000750">
    <property type="entry name" value="Putative ATP-dependent RNA helicase DHX33"/>
    <property type="match status" value="1"/>
</dbReference>
<dbReference type="Pfam" id="PF00271">
    <property type="entry name" value="Helicase_C"/>
    <property type="match status" value="1"/>
</dbReference>
<dbReference type="InterPro" id="IPR027417">
    <property type="entry name" value="P-loop_NTPase"/>
</dbReference>
<dbReference type="SMART" id="SM00487">
    <property type="entry name" value="DEXDc"/>
    <property type="match status" value="1"/>
</dbReference>
<accession>A0AAD5TIQ2</accession>
<dbReference type="SMART" id="SM00847">
    <property type="entry name" value="HA2"/>
    <property type="match status" value="1"/>
</dbReference>
<evidence type="ECO:0000256" key="5">
    <source>
        <dbReference type="ARBA" id="ARBA00022806"/>
    </source>
</evidence>
<dbReference type="InterPro" id="IPR011545">
    <property type="entry name" value="DEAD/DEAH_box_helicase_dom"/>
</dbReference>
<dbReference type="InterPro" id="IPR014001">
    <property type="entry name" value="Helicase_ATP-bd"/>
</dbReference>
<dbReference type="Pfam" id="PF00270">
    <property type="entry name" value="DEAD"/>
    <property type="match status" value="1"/>
</dbReference>
<dbReference type="InterPro" id="IPR048333">
    <property type="entry name" value="HA2_WH"/>
</dbReference>
<evidence type="ECO:0000256" key="1">
    <source>
        <dbReference type="ARBA" id="ARBA00012552"/>
    </source>
</evidence>
<dbReference type="Pfam" id="PF07717">
    <property type="entry name" value="OB_NTP_bind"/>
    <property type="match status" value="1"/>
</dbReference>
<dbReference type="SMART" id="SM00382">
    <property type="entry name" value="AAA"/>
    <property type="match status" value="1"/>
</dbReference>
<dbReference type="Proteomes" id="UP001212152">
    <property type="component" value="Unassembled WGS sequence"/>
</dbReference>
<comment type="catalytic activity">
    <reaction evidence="8">
        <text>ATP + H2O = ADP + phosphate + H(+)</text>
        <dbReference type="Rhea" id="RHEA:13065"/>
        <dbReference type="ChEBI" id="CHEBI:15377"/>
        <dbReference type="ChEBI" id="CHEBI:15378"/>
        <dbReference type="ChEBI" id="CHEBI:30616"/>
        <dbReference type="ChEBI" id="CHEBI:43474"/>
        <dbReference type="ChEBI" id="CHEBI:456216"/>
        <dbReference type="EC" id="3.6.4.13"/>
    </reaction>
</comment>
<feature type="domain" description="Helicase C-terminal" evidence="11">
    <location>
        <begin position="415"/>
        <end position="598"/>
    </location>
</feature>
<dbReference type="Pfam" id="PF21010">
    <property type="entry name" value="HA2_C"/>
    <property type="match status" value="1"/>
</dbReference>
<keyword evidence="7" id="KW-0508">mRNA splicing</keyword>
<dbReference type="InterPro" id="IPR003593">
    <property type="entry name" value="AAA+_ATPase"/>
</dbReference>
<dbReference type="Gene3D" id="3.40.50.300">
    <property type="entry name" value="P-loop containing nucleotide triphosphate hydrolases"/>
    <property type="match status" value="2"/>
</dbReference>
<dbReference type="PROSITE" id="PS51194">
    <property type="entry name" value="HELICASE_CTER"/>
    <property type="match status" value="1"/>
</dbReference>
<evidence type="ECO:0000256" key="4">
    <source>
        <dbReference type="ARBA" id="ARBA00022801"/>
    </source>
</evidence>
<dbReference type="InterPro" id="IPR001650">
    <property type="entry name" value="Helicase_C-like"/>
</dbReference>
<dbReference type="GO" id="GO:0008380">
    <property type="term" value="P:RNA splicing"/>
    <property type="evidence" value="ECO:0007669"/>
    <property type="project" value="UniProtKB-KW"/>
</dbReference>
<evidence type="ECO:0000259" key="10">
    <source>
        <dbReference type="PROSITE" id="PS51192"/>
    </source>
</evidence>
<evidence type="ECO:0000256" key="3">
    <source>
        <dbReference type="ARBA" id="ARBA00022741"/>
    </source>
</evidence>
<dbReference type="FunFam" id="1.20.120.1080:FF:000001">
    <property type="entry name" value="Pre-mRNA-splicing factor ATP-dependent RNA helicase"/>
    <property type="match status" value="1"/>
</dbReference>
<evidence type="ECO:0000256" key="6">
    <source>
        <dbReference type="ARBA" id="ARBA00022840"/>
    </source>
</evidence>
<reference evidence="12" key="1">
    <citation type="submission" date="2020-05" db="EMBL/GenBank/DDBJ databases">
        <title>Phylogenomic resolution of chytrid fungi.</title>
        <authorList>
            <person name="Stajich J.E."/>
            <person name="Amses K."/>
            <person name="Simmons R."/>
            <person name="Seto K."/>
            <person name="Myers J."/>
            <person name="Bonds A."/>
            <person name="Quandt C.A."/>
            <person name="Barry K."/>
            <person name="Liu P."/>
            <person name="Grigoriev I."/>
            <person name="Longcore J.E."/>
            <person name="James T.Y."/>
        </authorList>
    </citation>
    <scope>NUCLEOTIDE SEQUENCE</scope>
    <source>
        <strain evidence="12">JEL0379</strain>
    </source>
</reference>
<dbReference type="GO" id="GO:0045943">
    <property type="term" value="P:positive regulation of transcription by RNA polymerase I"/>
    <property type="evidence" value="ECO:0007669"/>
    <property type="project" value="TreeGrafter"/>
</dbReference>
<gene>
    <name evidence="12" type="primary">DHR2</name>
    <name evidence="12" type="ORF">HDU87_005676</name>
</gene>
<dbReference type="SUPFAM" id="SSF52540">
    <property type="entry name" value="P-loop containing nucleoside triphosphate hydrolases"/>
    <property type="match status" value="1"/>
</dbReference>
<keyword evidence="13" id="KW-1185">Reference proteome</keyword>
<dbReference type="InterPro" id="IPR011709">
    <property type="entry name" value="DEAD-box_helicase_OB_fold"/>
</dbReference>
<organism evidence="12 13">
    <name type="scientific">Geranomyces variabilis</name>
    <dbReference type="NCBI Taxonomy" id="109894"/>
    <lineage>
        <taxon>Eukaryota</taxon>
        <taxon>Fungi</taxon>
        <taxon>Fungi incertae sedis</taxon>
        <taxon>Chytridiomycota</taxon>
        <taxon>Chytridiomycota incertae sedis</taxon>
        <taxon>Chytridiomycetes</taxon>
        <taxon>Spizellomycetales</taxon>
        <taxon>Powellomycetaceae</taxon>
        <taxon>Geranomyces</taxon>
    </lineage>
</organism>
<dbReference type="Gene3D" id="1.20.120.1080">
    <property type="match status" value="1"/>
</dbReference>
<dbReference type="AlphaFoldDB" id="A0AAD5TIQ2"/>
<evidence type="ECO:0000256" key="9">
    <source>
        <dbReference type="SAM" id="MobiDB-lite"/>
    </source>
</evidence>
<dbReference type="PANTHER" id="PTHR18934">
    <property type="entry name" value="ATP-DEPENDENT RNA HELICASE"/>
    <property type="match status" value="1"/>
</dbReference>
<dbReference type="FunFam" id="3.40.50.300:FF:000145">
    <property type="entry name" value="probable ATP-dependent RNA helicase DHX40"/>
    <property type="match status" value="1"/>
</dbReference>
<sequence length="854" mass="93607">MVTSDNTSVSAAAGISKPPAARPRFAPINPNDGGSSSSSDLTLGKRRHSQTLDSPQAANLKRSLKKQRNKERKAALTQEAVEDAGIDSASESNVAVSIVAEKDLGLPVSPVKASALSVGPPASAAGDLVTVRRSSLTGPKEAQSEEGKVSAVKRQHLIEGNVTKDLVRAQAEKQAKKAKLPPKPVKKVVNFSENGEQTVTTDAPLRHPNSKVALNAKKASLQAQREALPCYEARQALVDAIMANRTTVIVGETGSGKTTQIPQFLHDAGLTKNGMIAITQPRRVAALSIAKRVAEEMGTRLGDKVGYSIRFDDTTAATTKIKYMTDGMLLRELLSDRKLSKYSVIILDEAHERTLRTDVLFGMVKGIQRERQDLKIIVMSATLNAERFSEYFDRAEILYVQGRQFPVRTFVPATQLEDYVDAALVTTFQLHQEQPKGDFLVFLTGQEEIDNLQKLMEEQARDLPPNCPKLLVCPIYAKLPTDQQTRVFEPAPPGTRKVILSTNVAETSITISGIRYVIDTGVSKVRSFNAKTGMESLTVQPISKASAQQRAGRAGREAAGFCYRLYPEPAYRSLREETEPEIMRCNLAAVVLMLKASGVEDVVGFDYMDKPARTSIVRALEQLYALGALSDDGTLSPLGQKMAELPLDPVYSKVLLQSVTYKCTKEVLTIIAMLSVDLVFYSPPDKREQAGAAKKRFMNYDGDHLTLLNVYQSYQEVAGDPAWCADNFVSARSLKQVAEIRKQLVAFTARQGIDANVSCGTDNYEAVLKCFLSGCFQNVAMRTPDGSYKTLVGNQAVYIHPSSVLFLKKPDAVVYNELMHTSKQYMRNISIIYPPWLLDVAPQYYGRAAARSTV</sequence>
<evidence type="ECO:0000256" key="8">
    <source>
        <dbReference type="ARBA" id="ARBA00047984"/>
    </source>
</evidence>
<proteinExistence type="predicted"/>
<comment type="caution">
    <text evidence="12">The sequence shown here is derived from an EMBL/GenBank/DDBJ whole genome shotgun (WGS) entry which is preliminary data.</text>
</comment>
<evidence type="ECO:0000313" key="13">
    <source>
        <dbReference type="Proteomes" id="UP001212152"/>
    </source>
</evidence>
<dbReference type="InterPro" id="IPR007502">
    <property type="entry name" value="Helicase-assoc_dom"/>
</dbReference>
<feature type="compositionally biased region" description="Basic residues" evidence="9">
    <location>
        <begin position="62"/>
        <end position="71"/>
    </location>
</feature>
<dbReference type="InterPro" id="IPR002464">
    <property type="entry name" value="DNA/RNA_helicase_DEAH_CS"/>
</dbReference>
<feature type="region of interest" description="Disordered" evidence="9">
    <location>
        <begin position="1"/>
        <end position="88"/>
    </location>
</feature>
<feature type="domain" description="Helicase ATP-binding" evidence="10">
    <location>
        <begin position="238"/>
        <end position="401"/>
    </location>
</feature>
<evidence type="ECO:0000259" key="11">
    <source>
        <dbReference type="PROSITE" id="PS51194"/>
    </source>
</evidence>
<dbReference type="PROSITE" id="PS51192">
    <property type="entry name" value="HELICASE_ATP_BIND_1"/>
    <property type="match status" value="1"/>
</dbReference>
<dbReference type="EMBL" id="JADGJQ010000047">
    <property type="protein sequence ID" value="KAJ3175848.1"/>
    <property type="molecule type" value="Genomic_DNA"/>
</dbReference>
<keyword evidence="3" id="KW-0547">Nucleotide-binding</keyword>
<dbReference type="GO" id="GO:0016787">
    <property type="term" value="F:hydrolase activity"/>
    <property type="evidence" value="ECO:0007669"/>
    <property type="project" value="UniProtKB-KW"/>
</dbReference>
<keyword evidence="2" id="KW-0507">mRNA processing</keyword>
<dbReference type="SMART" id="SM00490">
    <property type="entry name" value="HELICc"/>
    <property type="match status" value="1"/>
</dbReference>
<dbReference type="GO" id="GO:0005684">
    <property type="term" value="C:U2-type spliceosomal complex"/>
    <property type="evidence" value="ECO:0007669"/>
    <property type="project" value="UniProtKB-ARBA"/>
</dbReference>
<evidence type="ECO:0000256" key="2">
    <source>
        <dbReference type="ARBA" id="ARBA00022664"/>
    </source>
</evidence>
<dbReference type="PANTHER" id="PTHR18934:SF118">
    <property type="entry name" value="ATP-DEPENDENT RNA HELICASE DHX33"/>
    <property type="match status" value="1"/>
</dbReference>
<dbReference type="GO" id="GO:0006397">
    <property type="term" value="P:mRNA processing"/>
    <property type="evidence" value="ECO:0007669"/>
    <property type="project" value="UniProtKB-KW"/>
</dbReference>
<dbReference type="GO" id="GO:0003725">
    <property type="term" value="F:double-stranded RNA binding"/>
    <property type="evidence" value="ECO:0007669"/>
    <property type="project" value="TreeGrafter"/>
</dbReference>
<name>A0AAD5TIQ2_9FUNG</name>
<keyword evidence="5 12" id="KW-0347">Helicase</keyword>